<accession>A0A6J6U790</accession>
<feature type="domain" description="Peptidase S55" evidence="1">
    <location>
        <begin position="1"/>
        <end position="162"/>
    </location>
</feature>
<gene>
    <name evidence="2" type="ORF">UFOPK2761_02234</name>
</gene>
<dbReference type="AlphaFoldDB" id="A0A6J6U790"/>
<dbReference type="EMBL" id="CAEZYQ010000018">
    <property type="protein sequence ID" value="CAB4754924.1"/>
    <property type="molecule type" value="Genomic_DNA"/>
</dbReference>
<organism evidence="2">
    <name type="scientific">freshwater metagenome</name>
    <dbReference type="NCBI Taxonomy" id="449393"/>
    <lineage>
        <taxon>unclassified sequences</taxon>
        <taxon>metagenomes</taxon>
        <taxon>ecological metagenomes</taxon>
    </lineage>
</organism>
<sequence>MTRSIQARRARALAATTAAGLALGTLAVAGTTGTAVSAEPAADCAAPYDASLLQRGDAVTGLTVDEGTTPEAFTGEVIGVLDDGIAAGLDMIMIELDSEAIQRAGGIWQGMSGSPVYVGDQLVGAVAYGLSWGPSPIAGVTPFSEMDDYLGRSTQRPAAKVAVSDSAARAIARDSDVSRSQAAQGFSQLPVPMGVAGMSASRLAQAQRYAADQGKGYLAPSTYAAGRIGRDTARAAAPESVVAGGNMAASISYGDVSYAGVGTVTSVCDGEVVGFGHPFNFLGATTLGLHPADALYVQPDSLGAPFKVANIAPPTGMIDNDRLTGISGVFGTLPDAATITSTVTYGERSRTGSSDIYFTPFSADVTFGQQIVNHDRVIDGIVAGGEDLSWTIEGTDETGAPFTLSWADRYISNFDITFEASWDLADTVYNLSRLPDVSIESITTDAAVDDDDSSIKLVAVEQLRGGEWTKVGRRYGIQAERGQLLRVRAVLKAADESLSYVPFSTRIGKKAQSGFLNVMGGASDWISIWGAKSVAEIQEAYAKAASNDQVVFNLRMKGNGGKVNVTSEDQASVVTGRKGYFVSVDGGRGGPQCRGC</sequence>
<dbReference type="InterPro" id="IPR008763">
    <property type="entry name" value="Peptidase_S55"/>
</dbReference>
<name>A0A6J6U790_9ZZZZ</name>
<evidence type="ECO:0000313" key="2">
    <source>
        <dbReference type="EMBL" id="CAB4754924.1"/>
    </source>
</evidence>
<protein>
    <submittedName>
        <fullName evidence="2">Unannotated protein</fullName>
    </submittedName>
</protein>
<dbReference type="Pfam" id="PF05580">
    <property type="entry name" value="Peptidase_S55"/>
    <property type="match status" value="1"/>
</dbReference>
<dbReference type="PROSITE" id="PS51494">
    <property type="entry name" value="SPOIVB"/>
    <property type="match status" value="1"/>
</dbReference>
<proteinExistence type="predicted"/>
<evidence type="ECO:0000259" key="1">
    <source>
        <dbReference type="PROSITE" id="PS51494"/>
    </source>
</evidence>
<reference evidence="2" key="1">
    <citation type="submission" date="2020-05" db="EMBL/GenBank/DDBJ databases">
        <authorList>
            <person name="Chiriac C."/>
            <person name="Salcher M."/>
            <person name="Ghai R."/>
            <person name="Kavagutti S V."/>
        </authorList>
    </citation>
    <scope>NUCLEOTIDE SEQUENCE</scope>
</reference>